<dbReference type="GO" id="GO:0009982">
    <property type="term" value="F:pseudouridine synthase activity"/>
    <property type="evidence" value="ECO:0007669"/>
    <property type="project" value="InterPro"/>
</dbReference>
<dbReference type="GO" id="GO:0003723">
    <property type="term" value="F:RNA binding"/>
    <property type="evidence" value="ECO:0007669"/>
    <property type="project" value="InterPro"/>
</dbReference>
<dbReference type="PANTHER" id="PTHR36410">
    <property type="entry name" value="EXPRESSED PROTEIN"/>
    <property type="match status" value="1"/>
</dbReference>
<comment type="caution">
    <text evidence="2">The sequence shown here is derived from an EMBL/GenBank/DDBJ whole genome shotgun (WGS) entry which is preliminary data.</text>
</comment>
<protein>
    <submittedName>
        <fullName evidence="2">RNA pseudouridine synthase 1</fullName>
    </submittedName>
</protein>
<dbReference type="SUPFAM" id="SSF55120">
    <property type="entry name" value="Pseudouridine synthase"/>
    <property type="match status" value="1"/>
</dbReference>
<sequence>MTSFGEGYATRSDEEGFRGIYVRNQYVVKDNDDKNAHADAPEFDQNQGSEVKEKEKARNQSKLAFNYSNLSATFRGQLLSDPEFDASMVSRTAPKWENIIIQSGHGGSRHGAWVASSGSERHGEKLIAVEEKSEITCDADKAEVVVKAHPRSGRTHQIPSHCQYLGIPIIYEGHELHAESLCFEHPVTSVMIQAISAF</sequence>
<proteinExistence type="predicted"/>
<dbReference type="Proteomes" id="UP001289374">
    <property type="component" value="Unassembled WGS sequence"/>
</dbReference>
<dbReference type="AlphaFoldDB" id="A0AAE2BLU8"/>
<dbReference type="PANTHER" id="PTHR36410:SF1">
    <property type="entry name" value="EXPRESSED PROTEIN"/>
    <property type="match status" value="1"/>
</dbReference>
<organism evidence="2 3">
    <name type="scientific">Sesamum angolense</name>
    <dbReference type="NCBI Taxonomy" id="2727404"/>
    <lineage>
        <taxon>Eukaryota</taxon>
        <taxon>Viridiplantae</taxon>
        <taxon>Streptophyta</taxon>
        <taxon>Embryophyta</taxon>
        <taxon>Tracheophyta</taxon>
        <taxon>Spermatophyta</taxon>
        <taxon>Magnoliopsida</taxon>
        <taxon>eudicotyledons</taxon>
        <taxon>Gunneridae</taxon>
        <taxon>Pentapetalae</taxon>
        <taxon>asterids</taxon>
        <taxon>lamiids</taxon>
        <taxon>Lamiales</taxon>
        <taxon>Pedaliaceae</taxon>
        <taxon>Sesamum</taxon>
    </lineage>
</organism>
<dbReference type="InterPro" id="IPR020103">
    <property type="entry name" value="PsdUridine_synth_cat_dom_sf"/>
</dbReference>
<evidence type="ECO:0000256" key="1">
    <source>
        <dbReference type="SAM" id="MobiDB-lite"/>
    </source>
</evidence>
<dbReference type="Gene3D" id="3.30.2350.10">
    <property type="entry name" value="Pseudouridine synthase"/>
    <property type="match status" value="1"/>
</dbReference>
<gene>
    <name evidence="2" type="ORF">Sango_2077400</name>
</gene>
<dbReference type="GO" id="GO:0001522">
    <property type="term" value="P:pseudouridine synthesis"/>
    <property type="evidence" value="ECO:0007669"/>
    <property type="project" value="InterPro"/>
</dbReference>
<reference evidence="2" key="2">
    <citation type="journal article" date="2024" name="Plant">
        <title>Genomic evolution and insights into agronomic trait innovations of Sesamum species.</title>
        <authorList>
            <person name="Miao H."/>
            <person name="Wang L."/>
            <person name="Qu L."/>
            <person name="Liu H."/>
            <person name="Sun Y."/>
            <person name="Le M."/>
            <person name="Wang Q."/>
            <person name="Wei S."/>
            <person name="Zheng Y."/>
            <person name="Lin W."/>
            <person name="Duan Y."/>
            <person name="Cao H."/>
            <person name="Xiong S."/>
            <person name="Wang X."/>
            <person name="Wei L."/>
            <person name="Li C."/>
            <person name="Ma Q."/>
            <person name="Ju M."/>
            <person name="Zhao R."/>
            <person name="Li G."/>
            <person name="Mu C."/>
            <person name="Tian Q."/>
            <person name="Mei H."/>
            <person name="Zhang T."/>
            <person name="Gao T."/>
            <person name="Zhang H."/>
        </authorList>
    </citation>
    <scope>NUCLEOTIDE SEQUENCE</scope>
    <source>
        <strain evidence="2">K16</strain>
    </source>
</reference>
<reference evidence="2" key="1">
    <citation type="submission" date="2020-06" db="EMBL/GenBank/DDBJ databases">
        <authorList>
            <person name="Li T."/>
            <person name="Hu X."/>
            <person name="Zhang T."/>
            <person name="Song X."/>
            <person name="Zhang H."/>
            <person name="Dai N."/>
            <person name="Sheng W."/>
            <person name="Hou X."/>
            <person name="Wei L."/>
        </authorList>
    </citation>
    <scope>NUCLEOTIDE SEQUENCE</scope>
    <source>
        <strain evidence="2">K16</strain>
        <tissue evidence="2">Leaf</tissue>
    </source>
</reference>
<feature type="region of interest" description="Disordered" evidence="1">
    <location>
        <begin position="32"/>
        <end position="57"/>
    </location>
</feature>
<evidence type="ECO:0000313" key="3">
    <source>
        <dbReference type="Proteomes" id="UP001289374"/>
    </source>
</evidence>
<dbReference type="EMBL" id="JACGWL010000012">
    <property type="protein sequence ID" value="KAK4390141.1"/>
    <property type="molecule type" value="Genomic_DNA"/>
</dbReference>
<accession>A0AAE2BLU8</accession>
<evidence type="ECO:0000313" key="2">
    <source>
        <dbReference type="EMBL" id="KAK4390141.1"/>
    </source>
</evidence>
<keyword evidence="3" id="KW-1185">Reference proteome</keyword>
<name>A0AAE2BLU8_9LAMI</name>